<keyword evidence="2 3" id="KW-0040">ANK repeat</keyword>
<dbReference type="Pfam" id="PF00023">
    <property type="entry name" value="Ank"/>
    <property type="match status" value="1"/>
</dbReference>
<dbReference type="InterPro" id="IPR036770">
    <property type="entry name" value="Ankyrin_rpt-contain_sf"/>
</dbReference>
<organism evidence="4 5">
    <name type="scientific">Cotesia glomerata</name>
    <name type="common">Lepidopteran parasitic wasp</name>
    <name type="synonym">Apanteles glomeratus</name>
    <dbReference type="NCBI Taxonomy" id="32391"/>
    <lineage>
        <taxon>Eukaryota</taxon>
        <taxon>Metazoa</taxon>
        <taxon>Ecdysozoa</taxon>
        <taxon>Arthropoda</taxon>
        <taxon>Hexapoda</taxon>
        <taxon>Insecta</taxon>
        <taxon>Pterygota</taxon>
        <taxon>Neoptera</taxon>
        <taxon>Endopterygota</taxon>
        <taxon>Hymenoptera</taxon>
        <taxon>Apocrita</taxon>
        <taxon>Ichneumonoidea</taxon>
        <taxon>Braconidae</taxon>
        <taxon>Microgastrinae</taxon>
        <taxon>Cotesia</taxon>
    </lineage>
</organism>
<dbReference type="Pfam" id="PF12796">
    <property type="entry name" value="Ank_2"/>
    <property type="match status" value="2"/>
</dbReference>
<keyword evidence="5" id="KW-1185">Reference proteome</keyword>
<dbReference type="PROSITE" id="PS50088">
    <property type="entry name" value="ANK_REPEAT"/>
    <property type="match status" value="2"/>
</dbReference>
<protein>
    <submittedName>
        <fullName evidence="4">Uncharacterized protein</fullName>
    </submittedName>
</protein>
<dbReference type="AlphaFoldDB" id="A0AAV7J254"/>
<evidence type="ECO:0000313" key="4">
    <source>
        <dbReference type="EMBL" id="KAH0564084.1"/>
    </source>
</evidence>
<dbReference type="Gene3D" id="1.25.40.20">
    <property type="entry name" value="Ankyrin repeat-containing domain"/>
    <property type="match status" value="2"/>
</dbReference>
<evidence type="ECO:0000256" key="1">
    <source>
        <dbReference type="ARBA" id="ARBA00022737"/>
    </source>
</evidence>
<sequence>MNLFLQTRQILRFCAVVFRDLDYSGLSCIDKDILNLSYSILVCLPKPIAVSYSEISRHLELAVENGEIGKMEQLINSIADEFPVPTIFNGYSLLCKAIEYSQPEAAELLLNYIVNKENKAPLYTALHYAVLDNNLDITRLIAQRGANLNSKACIISDEINTETYTNRYATIFYRLSEKCSLASNKIIFRQCTPLHLAFKNESSEMIELLIFHGAKATAADLAENFPMDIVIKKNNIQSMKLLLNPENSQFILDKFEEPEYSHGYFQYISREIKAGILMQAISNKDSELAIKLIDSGVGVDADYRKIAFTLLIDAILCENLTVVKHLLRKGVEVNSMTKDGSTAMHYLFAKSFFDENGEDITVQVAELFLSHNVDFNLQDSRGMTPLHLVPYDVEKISFLLENGADINIAIDSGFTSFEETLLEIQEASDINRSWMYDDEYRACLRSVVEVFIKHIVKMISRNQPVSQNNLRGLEDHNSLVDFRDRCFSEAAVMRSVKAGQFFTLFNFWVWDDLDHLAQHVCNRDFIDFVTNSEKCDQRFPIYSADLKHKLNKCLTRKYLLNWKSNLIAKL</sequence>
<gene>
    <name evidence="4" type="ORF">KQX54_009095</name>
</gene>
<feature type="repeat" description="ANK" evidence="3">
    <location>
        <begin position="121"/>
        <end position="153"/>
    </location>
</feature>
<comment type="caution">
    <text evidence="4">The sequence shown here is derived from an EMBL/GenBank/DDBJ whole genome shotgun (WGS) entry which is preliminary data.</text>
</comment>
<dbReference type="SUPFAM" id="SSF48403">
    <property type="entry name" value="Ankyrin repeat"/>
    <property type="match status" value="1"/>
</dbReference>
<dbReference type="PANTHER" id="PTHR24193">
    <property type="entry name" value="ANKYRIN REPEAT PROTEIN"/>
    <property type="match status" value="1"/>
</dbReference>
<dbReference type="EMBL" id="JAHXZJ010000002">
    <property type="protein sequence ID" value="KAH0564084.1"/>
    <property type="molecule type" value="Genomic_DNA"/>
</dbReference>
<accession>A0AAV7J254</accession>
<dbReference type="GO" id="GO:0005634">
    <property type="term" value="C:nucleus"/>
    <property type="evidence" value="ECO:0007669"/>
    <property type="project" value="TreeGrafter"/>
</dbReference>
<evidence type="ECO:0000256" key="2">
    <source>
        <dbReference type="ARBA" id="ARBA00023043"/>
    </source>
</evidence>
<dbReference type="SMART" id="SM00248">
    <property type="entry name" value="ANK"/>
    <property type="match status" value="7"/>
</dbReference>
<dbReference type="InterPro" id="IPR002110">
    <property type="entry name" value="Ankyrin_rpt"/>
</dbReference>
<dbReference type="PANTHER" id="PTHR24193:SF121">
    <property type="entry name" value="ADA2A-CONTAINING COMPLEX COMPONENT 3, ISOFORM D"/>
    <property type="match status" value="1"/>
</dbReference>
<dbReference type="PROSITE" id="PS50297">
    <property type="entry name" value="ANK_REP_REGION"/>
    <property type="match status" value="2"/>
</dbReference>
<name>A0AAV7J254_COTGL</name>
<dbReference type="GO" id="GO:0045944">
    <property type="term" value="P:positive regulation of transcription by RNA polymerase II"/>
    <property type="evidence" value="ECO:0007669"/>
    <property type="project" value="TreeGrafter"/>
</dbReference>
<dbReference type="Proteomes" id="UP000826195">
    <property type="component" value="Unassembled WGS sequence"/>
</dbReference>
<evidence type="ECO:0000313" key="5">
    <source>
        <dbReference type="Proteomes" id="UP000826195"/>
    </source>
</evidence>
<keyword evidence="1" id="KW-0677">Repeat</keyword>
<evidence type="ECO:0000256" key="3">
    <source>
        <dbReference type="PROSITE-ProRule" id="PRU00023"/>
    </source>
</evidence>
<feature type="repeat" description="ANK" evidence="3">
    <location>
        <begin position="189"/>
        <end position="221"/>
    </location>
</feature>
<dbReference type="InterPro" id="IPR050663">
    <property type="entry name" value="Ankyrin-SOCS_Box"/>
</dbReference>
<reference evidence="4 5" key="1">
    <citation type="journal article" date="2021" name="J. Hered.">
        <title>A chromosome-level genome assembly of the parasitoid wasp, Cotesia glomerata (Hymenoptera: Braconidae).</title>
        <authorList>
            <person name="Pinto B.J."/>
            <person name="Weis J.J."/>
            <person name="Gamble T."/>
            <person name="Ode P.J."/>
            <person name="Paul R."/>
            <person name="Zaspel J.M."/>
        </authorList>
    </citation>
    <scope>NUCLEOTIDE SEQUENCE [LARGE SCALE GENOMIC DNA]</scope>
    <source>
        <strain evidence="4">CgM1</strain>
    </source>
</reference>
<dbReference type="GO" id="GO:0000976">
    <property type="term" value="F:transcription cis-regulatory region binding"/>
    <property type="evidence" value="ECO:0007669"/>
    <property type="project" value="TreeGrafter"/>
</dbReference>
<proteinExistence type="predicted"/>